<dbReference type="EMBL" id="AQGS01000635">
    <property type="protein sequence ID" value="EPS37521.1"/>
    <property type="molecule type" value="Genomic_DNA"/>
</dbReference>
<evidence type="ECO:0000313" key="5">
    <source>
        <dbReference type="Proteomes" id="UP000015100"/>
    </source>
</evidence>
<dbReference type="STRING" id="1284197.S8A8S6"/>
<name>S8A8S6_DACHA</name>
<sequence length="644" mass="71910">MSSSTAQGGVGMVGAGGARSRVHSDYTIGWVCALPNELTAAIAMLDERHSDLSKPPTDHNTYTLGSIHNHNIVIACLPRGKTDSNSAASVAVRMIGTFPSIKFGLMVGIGGGVPPRVRLGDVVISTPDGEYSDVIQWGLAEATEKGRFKRLGALNSPPIPLLTALTKMTSEHELTGSKIPDYLELKVKYPKLASKYSRSKTMEDVLFRSNYRHVSDPPKIIKADRGGDIVNESGEEEEEDEEFEEDDPADSKVCPYCDRTKVRTRSPRDMRIHHSLILSGNQVVKDPAIRDALNISIARGKALCMETEAAGLLDNFPCIIIRGICNYNDSHEYKCWEEHAAAIVAASAKELLLYIQSSDVEGERPAHEILENISTIVTKTDAKVENIRSQVTRMGKEIDIRVLDWLAKDYYSPQQNDYIRLRQPGTGQWLFDSPDFQSWINSSESQILFCPGIPGVGKTIITSSVIHHLSSSHVTQSDQNIGLAYIYFNYKRQIGQNIEDLLSSLLRQLISGNGELPEVVKVWYREHWQRGTRPLLPEICDALVSIIGSFSKVFIVADALDECTETQNCRARFLSEFLSLKSKCNATVNLFATSRFIPDVVEQFRNERQLEIRAPDEDIRKYLRHMLLYMPGPIRQRCQPKNEG</sequence>
<dbReference type="SUPFAM" id="SSF53167">
    <property type="entry name" value="Purine and uridine phosphorylases"/>
    <property type="match status" value="1"/>
</dbReference>
<protein>
    <recommendedName>
        <fullName evidence="3">Nephrocystin 3-like N-terminal domain-containing protein</fullName>
    </recommendedName>
</protein>
<dbReference type="OrthoDB" id="20872at2759"/>
<dbReference type="InterPro" id="IPR035994">
    <property type="entry name" value="Nucleoside_phosphorylase_sf"/>
</dbReference>
<dbReference type="OMA" id="YNDSHEY"/>
<feature type="compositionally biased region" description="Acidic residues" evidence="2">
    <location>
        <begin position="233"/>
        <end position="248"/>
    </location>
</feature>
<organism evidence="4 5">
    <name type="scientific">Dactylellina haptotyla (strain CBS 200.50)</name>
    <name type="common">Nematode-trapping fungus</name>
    <name type="synonym">Monacrosporium haptotylum</name>
    <dbReference type="NCBI Taxonomy" id="1284197"/>
    <lineage>
        <taxon>Eukaryota</taxon>
        <taxon>Fungi</taxon>
        <taxon>Dikarya</taxon>
        <taxon>Ascomycota</taxon>
        <taxon>Pezizomycotina</taxon>
        <taxon>Orbiliomycetes</taxon>
        <taxon>Orbiliales</taxon>
        <taxon>Orbiliaceae</taxon>
        <taxon>Dactylellina</taxon>
    </lineage>
</organism>
<dbReference type="GO" id="GO:0003824">
    <property type="term" value="F:catalytic activity"/>
    <property type="evidence" value="ECO:0007669"/>
    <property type="project" value="InterPro"/>
</dbReference>
<reference evidence="4 5" key="1">
    <citation type="journal article" date="2013" name="PLoS Genet.">
        <title>Genomic mechanisms accounting for the adaptation to parasitism in nematode-trapping fungi.</title>
        <authorList>
            <person name="Meerupati T."/>
            <person name="Andersson K.M."/>
            <person name="Friman E."/>
            <person name="Kumar D."/>
            <person name="Tunlid A."/>
            <person name="Ahren D."/>
        </authorList>
    </citation>
    <scope>NUCLEOTIDE SEQUENCE [LARGE SCALE GENOMIC DNA]</scope>
    <source>
        <strain evidence="4 5">CBS 200.50</strain>
    </source>
</reference>
<dbReference type="Gene3D" id="3.40.50.1580">
    <property type="entry name" value="Nucleoside phosphorylase domain"/>
    <property type="match status" value="1"/>
</dbReference>
<dbReference type="PANTHER" id="PTHR46082:SF11">
    <property type="entry name" value="AAA+ ATPASE DOMAIN-CONTAINING PROTEIN-RELATED"/>
    <property type="match status" value="1"/>
</dbReference>
<dbReference type="Pfam" id="PF24883">
    <property type="entry name" value="NPHP3_N"/>
    <property type="match status" value="1"/>
</dbReference>
<dbReference type="Proteomes" id="UP000015100">
    <property type="component" value="Unassembled WGS sequence"/>
</dbReference>
<comment type="caution">
    <text evidence="4">The sequence shown here is derived from an EMBL/GenBank/DDBJ whole genome shotgun (WGS) entry which is preliminary data.</text>
</comment>
<dbReference type="HOGENOM" id="CLU_000288_34_13_1"/>
<feature type="region of interest" description="Disordered" evidence="2">
    <location>
        <begin position="222"/>
        <end position="250"/>
    </location>
</feature>
<evidence type="ECO:0000256" key="1">
    <source>
        <dbReference type="ARBA" id="ARBA00022737"/>
    </source>
</evidence>
<gene>
    <name evidence="4" type="ORF">H072_8807</name>
</gene>
<evidence type="ECO:0000313" key="4">
    <source>
        <dbReference type="EMBL" id="EPS37521.1"/>
    </source>
</evidence>
<dbReference type="eggNOG" id="KOG4177">
    <property type="taxonomic scope" value="Eukaryota"/>
</dbReference>
<keyword evidence="1" id="KW-0677">Repeat</keyword>
<dbReference type="InterPro" id="IPR027417">
    <property type="entry name" value="P-loop_NTPase"/>
</dbReference>
<reference evidence="5" key="2">
    <citation type="submission" date="2013-04" db="EMBL/GenBank/DDBJ databases">
        <title>Genomic mechanisms accounting for the adaptation to parasitism in nematode-trapping fungi.</title>
        <authorList>
            <person name="Ahren D.G."/>
        </authorList>
    </citation>
    <scope>NUCLEOTIDE SEQUENCE [LARGE SCALE GENOMIC DNA]</scope>
    <source>
        <strain evidence="5">CBS 200.50</strain>
    </source>
</reference>
<dbReference type="InterPro" id="IPR053137">
    <property type="entry name" value="NLR-like"/>
</dbReference>
<dbReference type="PANTHER" id="PTHR46082">
    <property type="entry name" value="ATP/GTP-BINDING PROTEIN-RELATED"/>
    <property type="match status" value="1"/>
</dbReference>
<dbReference type="GO" id="GO:0009116">
    <property type="term" value="P:nucleoside metabolic process"/>
    <property type="evidence" value="ECO:0007669"/>
    <property type="project" value="InterPro"/>
</dbReference>
<evidence type="ECO:0000259" key="3">
    <source>
        <dbReference type="Pfam" id="PF24883"/>
    </source>
</evidence>
<dbReference type="InterPro" id="IPR056884">
    <property type="entry name" value="NPHP3-like_N"/>
</dbReference>
<accession>S8A8S6</accession>
<dbReference type="AlphaFoldDB" id="S8A8S6"/>
<dbReference type="SUPFAM" id="SSF52540">
    <property type="entry name" value="P-loop containing nucleoside triphosphate hydrolases"/>
    <property type="match status" value="1"/>
</dbReference>
<proteinExistence type="predicted"/>
<feature type="domain" description="Nephrocystin 3-like N-terminal" evidence="3">
    <location>
        <begin position="425"/>
        <end position="595"/>
    </location>
</feature>
<keyword evidence="5" id="KW-1185">Reference proteome</keyword>
<evidence type="ECO:0000256" key="2">
    <source>
        <dbReference type="SAM" id="MobiDB-lite"/>
    </source>
</evidence>
<dbReference type="Gene3D" id="3.40.50.300">
    <property type="entry name" value="P-loop containing nucleotide triphosphate hydrolases"/>
    <property type="match status" value="1"/>
</dbReference>